<dbReference type="GO" id="GO:0005506">
    <property type="term" value="F:iron ion binding"/>
    <property type="evidence" value="ECO:0007669"/>
    <property type="project" value="InterPro"/>
</dbReference>
<dbReference type="GO" id="GO:0020037">
    <property type="term" value="F:heme binding"/>
    <property type="evidence" value="ECO:0007669"/>
    <property type="project" value="InterPro"/>
</dbReference>
<feature type="chain" id="PRO_5012400356" evidence="7">
    <location>
        <begin position="27"/>
        <end position="119"/>
    </location>
</feature>
<dbReference type="AlphaFoldDB" id="A0A254TBH9"/>
<dbReference type="InterPro" id="IPR009056">
    <property type="entry name" value="Cyt_c-like_dom"/>
</dbReference>
<proteinExistence type="predicted"/>
<keyword evidence="2 6" id="KW-0349">Heme</keyword>
<feature type="binding site" description="covalent" evidence="6">
    <location>
        <position position="46"/>
    </location>
    <ligand>
        <name>heme c</name>
        <dbReference type="ChEBI" id="CHEBI:61717"/>
    </ligand>
</feature>
<feature type="signal peptide" evidence="7">
    <location>
        <begin position="1"/>
        <end position="26"/>
    </location>
</feature>
<keyword evidence="1" id="KW-0813">Transport</keyword>
<dbReference type="RefSeq" id="WP_088706425.1">
    <property type="nucleotide sequence ID" value="NZ_LSTO01000001.1"/>
</dbReference>
<comment type="PTM">
    <text evidence="6">Binds 1 heme c group covalently per subunit.</text>
</comment>
<reference evidence="9 10" key="1">
    <citation type="submission" date="2016-02" db="EMBL/GenBank/DDBJ databases">
        <authorList>
            <person name="Wen L."/>
            <person name="He K."/>
            <person name="Yang H."/>
        </authorList>
    </citation>
    <scope>NUCLEOTIDE SEQUENCE [LARGE SCALE GENOMIC DNA]</scope>
    <source>
        <strain evidence="9 10">TSA40</strain>
    </source>
</reference>
<evidence type="ECO:0000256" key="4">
    <source>
        <dbReference type="ARBA" id="ARBA00022982"/>
    </source>
</evidence>
<dbReference type="PRINTS" id="PR00606">
    <property type="entry name" value="CYTCHROMECID"/>
</dbReference>
<evidence type="ECO:0000256" key="2">
    <source>
        <dbReference type="ARBA" id="ARBA00022617"/>
    </source>
</evidence>
<keyword evidence="7" id="KW-0732">Signal</keyword>
<comment type="caution">
    <text evidence="9">The sequence shown here is derived from an EMBL/GenBank/DDBJ whole genome shotgun (WGS) entry which is preliminary data.</text>
</comment>
<dbReference type="SUPFAM" id="SSF46626">
    <property type="entry name" value="Cytochrome c"/>
    <property type="match status" value="1"/>
</dbReference>
<organism evidence="9 10">
    <name type="scientific">Noviherbaspirillum denitrificans</name>
    <dbReference type="NCBI Taxonomy" id="1968433"/>
    <lineage>
        <taxon>Bacteria</taxon>
        <taxon>Pseudomonadati</taxon>
        <taxon>Pseudomonadota</taxon>
        <taxon>Betaproteobacteria</taxon>
        <taxon>Burkholderiales</taxon>
        <taxon>Oxalobacteraceae</taxon>
        <taxon>Noviherbaspirillum</taxon>
    </lineage>
</organism>
<evidence type="ECO:0000256" key="7">
    <source>
        <dbReference type="SAM" id="SignalP"/>
    </source>
</evidence>
<dbReference type="Proteomes" id="UP000197535">
    <property type="component" value="Unassembled WGS sequence"/>
</dbReference>
<feature type="domain" description="Cytochrome c" evidence="8">
    <location>
        <begin position="23"/>
        <end position="119"/>
    </location>
</feature>
<evidence type="ECO:0000256" key="6">
    <source>
        <dbReference type="PIRSR" id="PIRSR602324-1"/>
    </source>
</evidence>
<dbReference type="Gene3D" id="1.10.760.10">
    <property type="entry name" value="Cytochrome c-like domain"/>
    <property type="match status" value="1"/>
</dbReference>
<dbReference type="PROSITE" id="PS51007">
    <property type="entry name" value="CYTC"/>
    <property type="match status" value="1"/>
</dbReference>
<dbReference type="EMBL" id="LSTO01000001">
    <property type="protein sequence ID" value="OWW19517.1"/>
    <property type="molecule type" value="Genomic_DNA"/>
</dbReference>
<dbReference type="InterPro" id="IPR036909">
    <property type="entry name" value="Cyt_c-like_dom_sf"/>
</dbReference>
<evidence type="ECO:0000256" key="5">
    <source>
        <dbReference type="ARBA" id="ARBA00023004"/>
    </source>
</evidence>
<evidence type="ECO:0000313" key="9">
    <source>
        <dbReference type="EMBL" id="OWW19517.1"/>
    </source>
</evidence>
<dbReference type="Pfam" id="PF00034">
    <property type="entry name" value="Cytochrom_C"/>
    <property type="match status" value="1"/>
</dbReference>
<name>A0A254TBH9_9BURK</name>
<evidence type="ECO:0000259" key="8">
    <source>
        <dbReference type="PROSITE" id="PS51007"/>
    </source>
</evidence>
<keyword evidence="5 6" id="KW-0408">Iron</keyword>
<sequence>MSITVAKRMAAAAAAIAMLMSFGAMAADEQAVDEEAAMALARREDCLKCHAVDKKKDGPSYKSIATKYKNKPEAEEKLVKHLTTGPVVKTAAGDEDEHRIPKTKDEKELRNIIRWILSR</sequence>
<evidence type="ECO:0000256" key="3">
    <source>
        <dbReference type="ARBA" id="ARBA00022723"/>
    </source>
</evidence>
<keyword evidence="3 6" id="KW-0479">Metal-binding</keyword>
<accession>A0A254TBH9</accession>
<evidence type="ECO:0000256" key="1">
    <source>
        <dbReference type="ARBA" id="ARBA00022448"/>
    </source>
</evidence>
<protein>
    <submittedName>
        <fullName evidence="9">Cytochrome C</fullName>
    </submittedName>
</protein>
<dbReference type="GO" id="GO:0009055">
    <property type="term" value="F:electron transfer activity"/>
    <property type="evidence" value="ECO:0007669"/>
    <property type="project" value="InterPro"/>
</dbReference>
<evidence type="ECO:0000313" key="10">
    <source>
        <dbReference type="Proteomes" id="UP000197535"/>
    </source>
</evidence>
<keyword evidence="10" id="KW-1185">Reference proteome</keyword>
<dbReference type="OrthoDB" id="8593494at2"/>
<gene>
    <name evidence="9" type="ORF">AYR66_08320</name>
</gene>
<dbReference type="InterPro" id="IPR002324">
    <property type="entry name" value="Cyt_c_ID"/>
</dbReference>
<feature type="binding site" description="covalent" evidence="6">
    <location>
        <position position="50"/>
    </location>
    <ligand>
        <name>heme c</name>
        <dbReference type="ChEBI" id="CHEBI:61717"/>
    </ligand>
</feature>
<keyword evidence="4" id="KW-0249">Electron transport</keyword>